<name>A0A3B0TLJ6_9ZZZZ</name>
<dbReference type="EMBL" id="UOEL01000141">
    <property type="protein sequence ID" value="VAW17073.1"/>
    <property type="molecule type" value="Genomic_DNA"/>
</dbReference>
<reference evidence="1" key="1">
    <citation type="submission" date="2018-06" db="EMBL/GenBank/DDBJ databases">
        <authorList>
            <person name="Zhirakovskaya E."/>
        </authorList>
    </citation>
    <scope>NUCLEOTIDE SEQUENCE</scope>
</reference>
<proteinExistence type="predicted"/>
<dbReference type="AlphaFoldDB" id="A0A3B0TLJ6"/>
<sequence length="160" mass="18559">MEAAKIRTEIADKKISCRNHIIKTVNTEQWNTLIAAYQSKYPQIERKDILEILHHVNPVPNYMQAIKANTDELELTADKQKVFNTWGQENQPKMIELTNQITALEKEVYTASVQQKPKSEILDKVNEIEAIRKAIVSKKTNCRDLDCRNIEFRAMGYANR</sequence>
<accession>A0A3B0TLJ6</accession>
<evidence type="ECO:0000313" key="1">
    <source>
        <dbReference type="EMBL" id="VAW17073.1"/>
    </source>
</evidence>
<organism evidence="1">
    <name type="scientific">hydrothermal vent metagenome</name>
    <dbReference type="NCBI Taxonomy" id="652676"/>
    <lineage>
        <taxon>unclassified sequences</taxon>
        <taxon>metagenomes</taxon>
        <taxon>ecological metagenomes</taxon>
    </lineage>
</organism>
<protein>
    <submittedName>
        <fullName evidence="1">Uncharacterized protein</fullName>
    </submittedName>
</protein>
<gene>
    <name evidence="1" type="ORF">MNBD_BACTEROID03-2065</name>
</gene>